<gene>
    <name evidence="1" type="ORF">L1785_11995</name>
</gene>
<proteinExistence type="predicted"/>
<name>A0AA41QGK3_9MICO</name>
<comment type="caution">
    <text evidence="1">The sequence shown here is derived from an EMBL/GenBank/DDBJ whole genome shotgun (WGS) entry which is preliminary data.</text>
</comment>
<accession>A0AA41QGK3</accession>
<dbReference type="Proteomes" id="UP001165405">
    <property type="component" value="Unassembled WGS sequence"/>
</dbReference>
<sequence>MPPILDDLIREHANRRGQSLHVARDTGWFFPGGQPGRHLATENIRRDLVQIGVKPHENRKAAMFQLAANMPAPVLAELLGTTDKNAADWARLAARDWGAYIQHRTEMMCPRRS</sequence>
<reference evidence="1" key="1">
    <citation type="submission" date="2022-01" db="EMBL/GenBank/DDBJ databases">
        <title>Antribacter sp. nov., isolated from Guizhou of China.</title>
        <authorList>
            <person name="Chengliang C."/>
            <person name="Ya Z."/>
        </authorList>
    </citation>
    <scope>NUCLEOTIDE SEQUENCE</scope>
    <source>
        <strain evidence="1">KLBMP 9083</strain>
    </source>
</reference>
<organism evidence="1 2">
    <name type="scientific">Antribacter soli</name>
    <dbReference type="NCBI Taxonomy" id="2910976"/>
    <lineage>
        <taxon>Bacteria</taxon>
        <taxon>Bacillati</taxon>
        <taxon>Actinomycetota</taxon>
        <taxon>Actinomycetes</taxon>
        <taxon>Micrococcales</taxon>
        <taxon>Promicromonosporaceae</taxon>
        <taxon>Antribacter</taxon>
    </lineage>
</organism>
<protein>
    <submittedName>
        <fullName evidence="1">Uncharacterized protein</fullName>
    </submittedName>
</protein>
<dbReference type="EMBL" id="JAKGSG010000034">
    <property type="protein sequence ID" value="MCF4121704.1"/>
    <property type="molecule type" value="Genomic_DNA"/>
</dbReference>
<dbReference type="RefSeq" id="WP_236089501.1">
    <property type="nucleotide sequence ID" value="NZ_JAKGSG010000034.1"/>
</dbReference>
<evidence type="ECO:0000313" key="2">
    <source>
        <dbReference type="Proteomes" id="UP001165405"/>
    </source>
</evidence>
<evidence type="ECO:0000313" key="1">
    <source>
        <dbReference type="EMBL" id="MCF4121704.1"/>
    </source>
</evidence>
<keyword evidence="2" id="KW-1185">Reference proteome</keyword>
<dbReference type="AlphaFoldDB" id="A0AA41QGK3"/>